<keyword evidence="7" id="KW-0479">Metal-binding</keyword>
<evidence type="ECO:0000256" key="13">
    <source>
        <dbReference type="ARBA" id="ARBA00023004"/>
    </source>
</evidence>
<keyword evidence="16" id="KW-0539">Nucleus</keyword>
<feature type="compositionally biased region" description="Low complexity" evidence="20">
    <location>
        <begin position="1052"/>
        <end position="1072"/>
    </location>
</feature>
<evidence type="ECO:0000256" key="12">
    <source>
        <dbReference type="ARBA" id="ARBA00023002"/>
    </source>
</evidence>
<feature type="compositionally biased region" description="Pro residues" evidence="20">
    <location>
        <begin position="22"/>
        <end position="38"/>
    </location>
</feature>
<evidence type="ECO:0000256" key="9">
    <source>
        <dbReference type="ARBA" id="ARBA00022833"/>
    </source>
</evidence>
<comment type="subcellular location">
    <subcellularLocation>
        <location evidence="3">Nucleus</location>
    </subcellularLocation>
</comment>
<evidence type="ECO:0000256" key="6">
    <source>
        <dbReference type="ARBA" id="ARBA00015153"/>
    </source>
</evidence>
<keyword evidence="12 23" id="KW-0560">Oxidoreductase</keyword>
<evidence type="ECO:0000256" key="7">
    <source>
        <dbReference type="ARBA" id="ARBA00022723"/>
    </source>
</evidence>
<dbReference type="PANTHER" id="PTHR23123">
    <property type="entry name" value="PHD/F-BOX CONTAINING PROTEIN"/>
    <property type="match status" value="1"/>
</dbReference>
<sequence>MESSHNTHFKRPPGTPLHRQRSPPPPRAFVEPLSPPRVEPARPVEPIYSRPRPRSLESSQCTDPIATDYPALTHVQPQQAPCRRGQSPSHRTAHHRTPSIDTLAEAALAVSSEYGSRNSSDIYRRDHIYSQAYQARSIHGASEPPHKRSRSELLPSPQVSRYTSRPATSYEAHTAHQGGYDSRVEEAALLLNFRTGGWPSNGNAMSPPRAPTTAASRSHANSFPSQALRHAGNNEATAYSQLLPPFKLQQVQHSRPTLPSPEQTLDESYAGMVENVELLTADAESGISEQARQTKQRAPQQTQTPPDEHTSRAHSVDGISNATSGSRRGWPKGKPRKAGNRKTVAEKAATKRAVARRRTLDGSKGLGKANVPSATEAMVVHSNIPRRASICSAPLGLPENRAPNARPQSVPREVPMSIRGAAMTKANKQQGNVKVDTVCAGCSIARESSIANSVMDEWISCNGCKKWFHIDCAGFKKAQEIKDVDKYFCTACESQHGKTTYVRKSTRAHASVDYAELQKGVLKTSEDSAEHHYIQPIKDGTFTFDPETFPRMRPELVTRDFFEKSGVFVEPICIPAEWNPRPWNEKRRTAPDDEDVEMSLSSEDASMTDLRPDEFEYDTVLDDGQDRLDMVMPEGLTVRHVCNLVGADTPLDVIDVKTQNSGAKMNLGRWADYYEQTGDDKPIRNVISLEVSQSKLGRLLRRPKVVRDIDLQDSVWPQEEKDKGKWPKVQYYCLMSVADSYTDFHIDFGGSSVYYHILKGKKTFFFIPPKPKHLKAYEEWNESPQQNFTFLPSITNECYRVDLSEGDTMLIPSGWIHAVWTPETSLVIGGNFLTKMSYRNQFRVVDIEKANHTPMKFRYPFFQRIMWYTAIQYLSLDPLPPEVSEQFNTGKKYVREVPIWQDFEGEIAANDGRPGAHNDRYYAQAELDGLPDLVNYIWRTVMTVLGRVEGISEDQKKRVNASIPKGYGEPLEIAKTLALWAAWKRGNEDPPAWAHPDFALDLIKEEGPAKKLSARAMKDLERKAAIDAWRIAPDRQSQRVMSKHAVVATTATPAANGASTHSPAPPSSTTSHSSEDHRPAHLLHQETPSYASPAALVMTSLPGHQFSTPKTSVLGPKRVACDTCRKRRIRCKHKDTVLQATPEAMPGLPVVASFQSQLAPELLDNITVTPRYGSGGQHEVHTSVYHLEDTPGVDGNGNGDMHIGDHGPQPGTNAYISANIPMTMNGVAIFGESQKRSRSKACSECRRSKRRCVHDDRGNVDPVKAAETPVPRGSVVKHRASEGDASPLAVKRKSQDATSQAPNLEGGMAGVLIPQKAIHDKQPAQPSSRQKPPRIVHHAPEDEQQPEIDPNLFSYPEPTDDGAYTHHSYPYPEPEQQNSYASEYPSLEQIASEVLDMNGQADEGDFIDRQLNALSYERLHGQHSSSPQDRHGAMSRTHGPTGKASDSVDSGVSFTHFDMNGAAQDPERSLDDRLREALTADGTVTYDGLPALQTTAWSNGFANGAPHSAVAVSESTEGFMPPADGDATALPLYQPPASLSESPEQVKRLPMTNGITKASPHKRKRASFSTEAIDSKRAKGDDFLADR</sequence>
<dbReference type="Pfam" id="PF17811">
    <property type="entry name" value="JHD"/>
    <property type="match status" value="1"/>
</dbReference>
<dbReference type="CDD" id="cd15517">
    <property type="entry name" value="PHD_TCF19_like"/>
    <property type="match status" value="1"/>
</dbReference>
<keyword evidence="11" id="KW-0223">Dioxygenase</keyword>
<evidence type="ECO:0000313" key="23">
    <source>
        <dbReference type="EMBL" id="KAK0965162.1"/>
    </source>
</evidence>
<dbReference type="EC" id="1.14.11.27" evidence="5"/>
<evidence type="ECO:0000256" key="19">
    <source>
        <dbReference type="PROSITE-ProRule" id="PRU00146"/>
    </source>
</evidence>
<dbReference type="PROSITE" id="PS50016">
    <property type="entry name" value="ZF_PHD_2"/>
    <property type="match status" value="1"/>
</dbReference>
<feature type="region of interest" description="Disordered" evidence="20">
    <location>
        <begin position="1"/>
        <end position="97"/>
    </location>
</feature>
<dbReference type="SUPFAM" id="SSF51197">
    <property type="entry name" value="Clavaminate synthase-like"/>
    <property type="match status" value="1"/>
</dbReference>
<evidence type="ECO:0000256" key="15">
    <source>
        <dbReference type="ARBA" id="ARBA00023163"/>
    </source>
</evidence>
<dbReference type="Proteomes" id="UP001175353">
    <property type="component" value="Unassembled WGS sequence"/>
</dbReference>
<dbReference type="GO" id="GO:0005634">
    <property type="term" value="C:nucleus"/>
    <property type="evidence" value="ECO:0007669"/>
    <property type="project" value="UniProtKB-SubCell"/>
</dbReference>
<feature type="domain" description="JmjC" evidence="22">
    <location>
        <begin position="691"/>
        <end position="849"/>
    </location>
</feature>
<feature type="compositionally biased region" description="Polar residues" evidence="20">
    <location>
        <begin position="157"/>
        <end position="167"/>
    </location>
</feature>
<evidence type="ECO:0000256" key="5">
    <source>
        <dbReference type="ARBA" id="ARBA00013246"/>
    </source>
</evidence>
<dbReference type="Pfam" id="PF02373">
    <property type="entry name" value="JmjC"/>
    <property type="match status" value="1"/>
</dbReference>
<feature type="compositionally biased region" description="Polar residues" evidence="20">
    <location>
        <begin position="288"/>
        <end position="305"/>
    </location>
</feature>
<dbReference type="InterPro" id="IPR003347">
    <property type="entry name" value="JmjC_dom"/>
</dbReference>
<dbReference type="GO" id="GO:0008270">
    <property type="term" value="F:zinc ion binding"/>
    <property type="evidence" value="ECO:0007669"/>
    <property type="project" value="UniProtKB-KW"/>
</dbReference>
<accession>A0AAN6K2J2</accession>
<evidence type="ECO:0000256" key="8">
    <source>
        <dbReference type="ARBA" id="ARBA00022771"/>
    </source>
</evidence>
<evidence type="ECO:0000256" key="18">
    <source>
        <dbReference type="ARBA" id="ARBA00047915"/>
    </source>
</evidence>
<proteinExistence type="inferred from homology"/>
<feature type="compositionally biased region" description="Basic and acidic residues" evidence="20">
    <location>
        <begin position="306"/>
        <end position="315"/>
    </location>
</feature>
<evidence type="ECO:0000313" key="24">
    <source>
        <dbReference type="Proteomes" id="UP001175353"/>
    </source>
</evidence>
<feature type="compositionally biased region" description="Basic residues" evidence="20">
    <location>
        <begin position="329"/>
        <end position="340"/>
    </location>
</feature>
<dbReference type="SMART" id="SM00558">
    <property type="entry name" value="JmjC"/>
    <property type="match status" value="1"/>
</dbReference>
<feature type="region of interest" description="Disordered" evidence="20">
    <location>
        <begin position="1521"/>
        <end position="1587"/>
    </location>
</feature>
<dbReference type="InterPro" id="IPR050690">
    <property type="entry name" value="JHDM1_Histone_Demethylase"/>
</dbReference>
<dbReference type="PROSITE" id="PS51184">
    <property type="entry name" value="JMJC"/>
    <property type="match status" value="1"/>
</dbReference>
<evidence type="ECO:0000256" key="1">
    <source>
        <dbReference type="ARBA" id="ARBA00001954"/>
    </source>
</evidence>
<evidence type="ECO:0000256" key="3">
    <source>
        <dbReference type="ARBA" id="ARBA00004123"/>
    </source>
</evidence>
<keyword evidence="13" id="KW-0408">Iron</keyword>
<feature type="region of interest" description="Disordered" evidence="20">
    <location>
        <begin position="288"/>
        <end position="368"/>
    </location>
</feature>
<dbReference type="InterPro" id="IPR011011">
    <property type="entry name" value="Znf_FYVE_PHD"/>
</dbReference>
<comment type="caution">
    <text evidence="23">The sequence shown here is derived from an EMBL/GenBank/DDBJ whole genome shotgun (WGS) entry which is preliminary data.</text>
</comment>
<dbReference type="Pfam" id="PF00628">
    <property type="entry name" value="PHD"/>
    <property type="match status" value="1"/>
</dbReference>
<reference evidence="23" key="1">
    <citation type="submission" date="2023-06" db="EMBL/GenBank/DDBJ databases">
        <title>Black Yeasts Isolated from many extreme environments.</title>
        <authorList>
            <person name="Coleine C."/>
            <person name="Stajich J.E."/>
            <person name="Selbmann L."/>
        </authorList>
    </citation>
    <scope>NUCLEOTIDE SEQUENCE</scope>
    <source>
        <strain evidence="23">CCFEE 5200</strain>
    </source>
</reference>
<feature type="region of interest" description="Disordered" evidence="20">
    <location>
        <begin position="1052"/>
        <end position="1078"/>
    </location>
</feature>
<evidence type="ECO:0000256" key="17">
    <source>
        <dbReference type="ARBA" id="ARBA00031083"/>
    </source>
</evidence>
<evidence type="ECO:0000259" key="21">
    <source>
        <dbReference type="PROSITE" id="PS50016"/>
    </source>
</evidence>
<evidence type="ECO:0000256" key="10">
    <source>
        <dbReference type="ARBA" id="ARBA00022853"/>
    </source>
</evidence>
<dbReference type="SMART" id="SM00249">
    <property type="entry name" value="PHD"/>
    <property type="match status" value="1"/>
</dbReference>
<evidence type="ECO:0000256" key="2">
    <source>
        <dbReference type="ARBA" id="ARBA00003909"/>
    </source>
</evidence>
<protein>
    <recommendedName>
        <fullName evidence="6">JmjC domain-containing histone demethylation protein 1</fullName>
        <ecNumber evidence="5">1.14.11.27</ecNumber>
    </recommendedName>
    <alternativeName>
        <fullName evidence="17">[Histone-H3]-lysine-36 demethylase 1</fullName>
    </alternativeName>
</protein>
<evidence type="ECO:0000256" key="16">
    <source>
        <dbReference type="ARBA" id="ARBA00023242"/>
    </source>
</evidence>
<dbReference type="CDD" id="cd00067">
    <property type="entry name" value="GAL4"/>
    <property type="match status" value="1"/>
</dbReference>
<feature type="region of interest" description="Disordered" evidence="20">
    <location>
        <begin position="137"/>
        <end position="179"/>
    </location>
</feature>
<dbReference type="InterPro" id="IPR001965">
    <property type="entry name" value="Znf_PHD"/>
</dbReference>
<keyword evidence="14" id="KW-0805">Transcription regulation</keyword>
<evidence type="ECO:0000256" key="11">
    <source>
        <dbReference type="ARBA" id="ARBA00022964"/>
    </source>
</evidence>
<comment type="catalytic activity">
    <reaction evidence="18">
        <text>N(6),N(6)-dimethyl-L-lysyl(36)-[histone H3] + 2 2-oxoglutarate + 2 O2 = L-lysyl(36)-[histone H3] + 2 formaldehyde + 2 succinate + 2 CO2</text>
        <dbReference type="Rhea" id="RHEA:42032"/>
        <dbReference type="Rhea" id="RHEA-COMP:9785"/>
        <dbReference type="Rhea" id="RHEA-COMP:9787"/>
        <dbReference type="ChEBI" id="CHEBI:15379"/>
        <dbReference type="ChEBI" id="CHEBI:16526"/>
        <dbReference type="ChEBI" id="CHEBI:16810"/>
        <dbReference type="ChEBI" id="CHEBI:16842"/>
        <dbReference type="ChEBI" id="CHEBI:29969"/>
        <dbReference type="ChEBI" id="CHEBI:30031"/>
        <dbReference type="ChEBI" id="CHEBI:61976"/>
        <dbReference type="EC" id="1.14.11.27"/>
    </reaction>
</comment>
<dbReference type="Gene3D" id="2.60.120.650">
    <property type="entry name" value="Cupin"/>
    <property type="match status" value="2"/>
</dbReference>
<comment type="function">
    <text evidence="2">Histone demethylase that specifically demethylates 'Lys-36' of histone H3, thereby playing a central role in histone code.</text>
</comment>
<dbReference type="InterPro" id="IPR019786">
    <property type="entry name" value="Zinc_finger_PHD-type_CS"/>
</dbReference>
<evidence type="ECO:0000256" key="20">
    <source>
        <dbReference type="SAM" id="MobiDB-lite"/>
    </source>
</evidence>
<feature type="region of interest" description="Disordered" evidence="20">
    <location>
        <begin position="198"/>
        <end position="221"/>
    </location>
</feature>
<dbReference type="InterPro" id="IPR001138">
    <property type="entry name" value="Zn2Cys6_DnaBD"/>
</dbReference>
<feature type="region of interest" description="Disordered" evidence="20">
    <location>
        <begin position="1339"/>
        <end position="1382"/>
    </location>
</feature>
<comment type="cofactor">
    <cofactor evidence="1">
        <name>Fe(2+)</name>
        <dbReference type="ChEBI" id="CHEBI:29033"/>
    </cofactor>
</comment>
<dbReference type="SUPFAM" id="SSF57903">
    <property type="entry name" value="FYVE/PHD zinc finger"/>
    <property type="match status" value="1"/>
</dbReference>
<keyword evidence="15" id="KW-0804">Transcription</keyword>
<gene>
    <name evidence="23" type="primary">JHD1_1</name>
    <name evidence="23" type="ORF">LTR91_018125</name>
</gene>
<comment type="similarity">
    <text evidence="4">Belongs to the JHDM1 histone demethylase family.</text>
</comment>
<feature type="region of interest" description="Disordered" evidence="20">
    <location>
        <begin position="1419"/>
        <end position="1469"/>
    </location>
</feature>
<keyword evidence="24" id="KW-1185">Reference proteome</keyword>
<name>A0AAN6K2J2_9PEZI</name>
<keyword evidence="10" id="KW-0156">Chromatin regulator</keyword>
<feature type="domain" description="PHD-type" evidence="21">
    <location>
        <begin position="436"/>
        <end position="495"/>
    </location>
</feature>
<dbReference type="InterPro" id="IPR041070">
    <property type="entry name" value="JHD"/>
</dbReference>
<keyword evidence="9" id="KW-0862">Zinc</keyword>
<dbReference type="PROSITE" id="PS01359">
    <property type="entry name" value="ZF_PHD_1"/>
    <property type="match status" value="1"/>
</dbReference>
<feature type="compositionally biased region" description="Basic and acidic residues" evidence="20">
    <location>
        <begin position="1573"/>
        <end position="1587"/>
    </location>
</feature>
<dbReference type="InterPro" id="IPR019787">
    <property type="entry name" value="Znf_PHD-finger"/>
</dbReference>
<dbReference type="GO" id="GO:0140680">
    <property type="term" value="F:histone H3K36me/H3K36me2 demethylase activity"/>
    <property type="evidence" value="ECO:0007669"/>
    <property type="project" value="UniProtKB-EC"/>
</dbReference>
<evidence type="ECO:0000256" key="4">
    <source>
        <dbReference type="ARBA" id="ARBA00008037"/>
    </source>
</evidence>
<dbReference type="EMBL" id="JAUJLE010000248">
    <property type="protein sequence ID" value="KAK0965162.1"/>
    <property type="molecule type" value="Genomic_DNA"/>
</dbReference>
<feature type="region of interest" description="Disordered" evidence="20">
    <location>
        <begin position="1233"/>
        <end position="1306"/>
    </location>
</feature>
<dbReference type="GO" id="GO:0000981">
    <property type="term" value="F:DNA-binding transcription factor activity, RNA polymerase II-specific"/>
    <property type="evidence" value="ECO:0007669"/>
    <property type="project" value="InterPro"/>
</dbReference>
<evidence type="ECO:0000259" key="22">
    <source>
        <dbReference type="PROSITE" id="PS51184"/>
    </source>
</evidence>
<keyword evidence="8 19" id="KW-0863">Zinc-finger</keyword>
<evidence type="ECO:0000256" key="14">
    <source>
        <dbReference type="ARBA" id="ARBA00023015"/>
    </source>
</evidence>
<organism evidence="23 24">
    <name type="scientific">Friedmanniomyces endolithicus</name>
    <dbReference type="NCBI Taxonomy" id="329885"/>
    <lineage>
        <taxon>Eukaryota</taxon>
        <taxon>Fungi</taxon>
        <taxon>Dikarya</taxon>
        <taxon>Ascomycota</taxon>
        <taxon>Pezizomycotina</taxon>
        <taxon>Dothideomycetes</taxon>
        <taxon>Dothideomycetidae</taxon>
        <taxon>Mycosphaerellales</taxon>
        <taxon>Teratosphaeriaceae</taxon>
        <taxon>Friedmanniomyces</taxon>
    </lineage>
</organism>